<organism evidence="3 4">
    <name type="scientific">Hibiscus sabdariffa</name>
    <name type="common">roselle</name>
    <dbReference type="NCBI Taxonomy" id="183260"/>
    <lineage>
        <taxon>Eukaryota</taxon>
        <taxon>Viridiplantae</taxon>
        <taxon>Streptophyta</taxon>
        <taxon>Embryophyta</taxon>
        <taxon>Tracheophyta</taxon>
        <taxon>Spermatophyta</taxon>
        <taxon>Magnoliopsida</taxon>
        <taxon>eudicotyledons</taxon>
        <taxon>Gunneridae</taxon>
        <taxon>Pentapetalae</taxon>
        <taxon>rosids</taxon>
        <taxon>malvids</taxon>
        <taxon>Malvales</taxon>
        <taxon>Malvaceae</taxon>
        <taxon>Malvoideae</taxon>
        <taxon>Hibiscus</taxon>
    </lineage>
</organism>
<dbReference type="EMBL" id="JBBPBM010000109">
    <property type="protein sequence ID" value="KAK8507184.1"/>
    <property type="molecule type" value="Genomic_DNA"/>
</dbReference>
<dbReference type="Pfam" id="PF03399">
    <property type="entry name" value="SAC3_GANP"/>
    <property type="match status" value="1"/>
</dbReference>
<feature type="domain" description="PCI" evidence="2">
    <location>
        <begin position="648"/>
        <end position="836"/>
    </location>
</feature>
<feature type="compositionally biased region" description="Polar residues" evidence="1">
    <location>
        <begin position="238"/>
        <end position="247"/>
    </location>
</feature>
<dbReference type="PANTHER" id="PTHR12436:SF17">
    <property type="entry name" value="SAC3 FAMILY PROTEIN B"/>
    <property type="match status" value="1"/>
</dbReference>
<dbReference type="Gene3D" id="1.25.40.990">
    <property type="match status" value="1"/>
</dbReference>
<feature type="region of interest" description="Disordered" evidence="1">
    <location>
        <begin position="1"/>
        <end position="143"/>
    </location>
</feature>
<feature type="region of interest" description="Disordered" evidence="1">
    <location>
        <begin position="861"/>
        <end position="900"/>
    </location>
</feature>
<evidence type="ECO:0000256" key="1">
    <source>
        <dbReference type="SAM" id="MobiDB-lite"/>
    </source>
</evidence>
<evidence type="ECO:0000259" key="2">
    <source>
        <dbReference type="PROSITE" id="PS50250"/>
    </source>
</evidence>
<feature type="compositionally biased region" description="Pro residues" evidence="1">
    <location>
        <begin position="24"/>
        <end position="35"/>
    </location>
</feature>
<proteinExistence type="predicted"/>
<protein>
    <recommendedName>
        <fullName evidence="2">PCI domain-containing protein</fullName>
    </recommendedName>
</protein>
<dbReference type="InterPro" id="IPR000717">
    <property type="entry name" value="PCI_dom"/>
</dbReference>
<accession>A0ABR2BJ90</accession>
<dbReference type="InterPro" id="IPR045107">
    <property type="entry name" value="SAC3/GANP/THP3"/>
</dbReference>
<dbReference type="Proteomes" id="UP001472677">
    <property type="component" value="Unassembled WGS sequence"/>
</dbReference>
<evidence type="ECO:0000313" key="4">
    <source>
        <dbReference type="Proteomes" id="UP001472677"/>
    </source>
</evidence>
<feature type="compositionally biased region" description="Basic and acidic residues" evidence="1">
    <location>
        <begin position="1076"/>
        <end position="1086"/>
    </location>
</feature>
<feature type="compositionally biased region" description="Polar residues" evidence="1">
    <location>
        <begin position="870"/>
        <end position="895"/>
    </location>
</feature>
<dbReference type="PANTHER" id="PTHR12436">
    <property type="entry name" value="80 KDA MCM3-ASSOCIATED PROTEIN"/>
    <property type="match status" value="1"/>
</dbReference>
<sequence>MSGFGKHSGPTSAPKSGNPFQFQRPPPPSTTPPIRPSRVNEAVDRVRPPSPTSEYSGPAVRPYQYGGVQRPVETPLRWDDNKIPLKDYDAQTRPRPPAVASFTAPQNSEATFTAKARFQESKRTKSPPMVSTDDTVPRNSTQSILQRPSFRPQMPQNPVKSPATYPNFPTRQDRSVVSPHFVSPDYSKNFVNEVPDMHAPKQGKLPLEQFDDEYTQEHPMFSQNGSKRPIGSPPRLGTKTTSPSSNVPIRLRSLPSAGNDPSPAVRNIGPPVSKRTRSPPLMYRDEFLQDNSSPIEVRNIGPSVSKRTRSPPSIYNDEFLQDNSTPTGVRNIGPSLSKRTRSPPSIYNDEFLQDNSTPSEVQKNIGPSISKRTRSPPLMYDDEFLQDNTTPTEARNISVSKRTRSPSIYRDEFLQDNSTPIEDDTERELQAKAKRLARFKTELSEPVQMNPPNFANQRSSTTRFQHTVEEKKKHVGEQSMDSSGEFLNDTILSDFDGTEASRVIIGLCPDMCPESERAERERKGDLDQYERVDGDRNQTSEFLAVKKYNRTAEREASLIRPMPVLQKTIDYLLGLLDQPYDDRFLGMYNFLWDRMRAIRMDLRMQHIFDQGAITMLEQMIRLHIIAMHELCEYTKGEGFSEGFDAHLNIEQMNKTSVELFQMYDDHRKKGINVPTEKEFRGYYALLKLDKHPGYKVEPAELSLDLAKMTPEIRQTPEVLFARNVARACRTGNFVAFFRLARKASYLQACLMHAHFAKLRTQAFASLHSSLQNNQGLPVTHVAKWLGIEEEDIESILDYYGFSIREFEEPYMVKEGSFLNAENDYPTKCSRLVHRRRSKTIAGDVVAPHEVIHLPIGTSKESQLGKAYTQRPESQSVKSYTQRPKASLSPKRNSSVLAVDEEMPDSKVVLSPKSSLQLHSATKTSKGLKQLQDGHINSGAYKPFNFSLERSSPRSPPAKVAVMEKANNDALFTISPVRTNASGMKQAPVQFFSQASQPERLPSGRFDLPAENSIPRSMAIDNVKSLPVRSPSGKFTNNPIPQTMAITGLKSQLERPSVKYNHALENSEPQGMAADDLGDKPRDSHQELENQKIVANTQHKEVAKAKLKLILRLWSRRAAKQRELREQRQLAAEAALSSLPLGIPLRQNSNKWNTFGELDFDHVMRERCKKYESSWSRLNVSDVVSGILGQRNPDSKCLCWKIILCSPESKQGDQLGQKNQVGQLAAGPWLFSKIMPSAEDNNNDDLAITSPGLSIWKKWVPSLSDTDLTCCLSVVKDASCGPLDEATSGASAIIFIVSYNIPWKLQKAQLHNLLDLVPPGSCLPLLVLSGSYNVEGSDPSSVIVNELGLHNIDKSKVSGFLVVFLVGKQHSEHLNGFLSDEKLREGLKWLANESPVQPVLKGVKTLELVMAHLSPVLEELDKMSDYEVGPNHCISVFNEALDWSSGELAAAIKANPTNWPCPETMLLKDFSNEFLAVKLFLPSVEWSLPAKTAQLECALKDCRLPRFPDDISLLQSGSKMGKDIDNHRLLLENCLAGYLTQSTKLMGIQLATKETSVMLQRNTQLELRNSSYYLVPNWISIFRRIFNWRLSSLSTGACSFSYVLQTYHVLPMSGDSVKLQLEVDSSPQCLSYPSLDEMLEVGCSPLKSRRISFNPEPYRVETAFDVVAQETSTTSISRESLDKDDSSQKHGSPIVNGVACTPTEPNGSCSKTMVAITESDRLKSMQGSQQSRLYNIPAMLETTADSSWGTLLLDKYHVNQQNQQDIIGP</sequence>
<feature type="region of interest" description="Disordered" evidence="1">
    <location>
        <begin position="1064"/>
        <end position="1086"/>
    </location>
</feature>
<evidence type="ECO:0000313" key="3">
    <source>
        <dbReference type="EMBL" id="KAK8507184.1"/>
    </source>
</evidence>
<gene>
    <name evidence="3" type="ORF">V6N12_008530</name>
</gene>
<keyword evidence="4" id="KW-1185">Reference proteome</keyword>
<feature type="compositionally biased region" description="Basic and acidic residues" evidence="1">
    <location>
        <begin position="76"/>
        <end position="92"/>
    </location>
</feature>
<name>A0ABR2BJ90_9ROSI</name>
<feature type="region of interest" description="Disordered" evidence="1">
    <location>
        <begin position="1674"/>
        <end position="1702"/>
    </location>
</feature>
<feature type="compositionally biased region" description="Polar residues" evidence="1">
    <location>
        <begin position="132"/>
        <end position="143"/>
    </location>
</feature>
<feature type="region of interest" description="Disordered" evidence="1">
    <location>
        <begin position="218"/>
        <end position="376"/>
    </location>
</feature>
<dbReference type="PROSITE" id="PS50250">
    <property type="entry name" value="PCI"/>
    <property type="match status" value="1"/>
</dbReference>
<comment type="caution">
    <text evidence="3">The sequence shown here is derived from an EMBL/GenBank/DDBJ whole genome shotgun (WGS) entry which is preliminary data.</text>
</comment>
<feature type="compositionally biased region" description="Polar residues" evidence="1">
    <location>
        <begin position="353"/>
        <end position="367"/>
    </location>
</feature>
<feature type="compositionally biased region" description="Basic and acidic residues" evidence="1">
    <location>
        <begin position="1678"/>
        <end position="1687"/>
    </location>
</feature>
<dbReference type="InterPro" id="IPR005062">
    <property type="entry name" value="SAC3/GANP/THP3_conserved"/>
</dbReference>
<reference evidence="3 4" key="1">
    <citation type="journal article" date="2024" name="G3 (Bethesda)">
        <title>Genome assembly of Hibiscus sabdariffa L. provides insights into metabolisms of medicinal natural products.</title>
        <authorList>
            <person name="Kim T."/>
        </authorList>
    </citation>
    <scope>NUCLEOTIDE SEQUENCE [LARGE SCALE GENOMIC DNA]</scope>
    <source>
        <strain evidence="3">TK-2024</strain>
        <tissue evidence="3">Old leaves</tissue>
    </source>
</reference>